<accession>A0ABD0X0X4</accession>
<evidence type="ECO:0000256" key="1">
    <source>
        <dbReference type="SAM" id="MobiDB-lite"/>
    </source>
</evidence>
<proteinExistence type="predicted"/>
<evidence type="ECO:0000313" key="3">
    <source>
        <dbReference type="Proteomes" id="UP001557470"/>
    </source>
</evidence>
<name>A0ABD0X0X4_UMBPY</name>
<comment type="caution">
    <text evidence="2">The sequence shown here is derived from an EMBL/GenBank/DDBJ whole genome shotgun (WGS) entry which is preliminary data.</text>
</comment>
<dbReference type="Proteomes" id="UP001557470">
    <property type="component" value="Unassembled WGS sequence"/>
</dbReference>
<feature type="region of interest" description="Disordered" evidence="1">
    <location>
        <begin position="261"/>
        <end position="281"/>
    </location>
</feature>
<evidence type="ECO:0000313" key="2">
    <source>
        <dbReference type="EMBL" id="KAL0984879.1"/>
    </source>
</evidence>
<dbReference type="AlphaFoldDB" id="A0ABD0X0X4"/>
<dbReference type="EMBL" id="JAGEUA010000004">
    <property type="protein sequence ID" value="KAL0984879.1"/>
    <property type="molecule type" value="Genomic_DNA"/>
</dbReference>
<keyword evidence="3" id="KW-1185">Reference proteome</keyword>
<reference evidence="2 3" key="1">
    <citation type="submission" date="2024-06" db="EMBL/GenBank/DDBJ databases">
        <authorList>
            <person name="Pan Q."/>
            <person name="Wen M."/>
            <person name="Jouanno E."/>
            <person name="Zahm M."/>
            <person name="Klopp C."/>
            <person name="Cabau C."/>
            <person name="Louis A."/>
            <person name="Berthelot C."/>
            <person name="Parey E."/>
            <person name="Roest Crollius H."/>
            <person name="Montfort J."/>
            <person name="Robinson-Rechavi M."/>
            <person name="Bouchez O."/>
            <person name="Lampietro C."/>
            <person name="Lopez Roques C."/>
            <person name="Donnadieu C."/>
            <person name="Postlethwait J."/>
            <person name="Bobe J."/>
            <person name="Verreycken H."/>
            <person name="Guiguen Y."/>
        </authorList>
    </citation>
    <scope>NUCLEOTIDE SEQUENCE [LARGE SCALE GENOMIC DNA]</scope>
    <source>
        <strain evidence="2">Up_M1</strain>
        <tissue evidence="2">Testis</tissue>
    </source>
</reference>
<feature type="compositionally biased region" description="Basic and acidic residues" evidence="1">
    <location>
        <begin position="261"/>
        <end position="279"/>
    </location>
</feature>
<gene>
    <name evidence="2" type="ORF">UPYG_G00149870</name>
</gene>
<sequence length="344" mass="40124">MGHLKEAFFLTLDDVQERMDKLTDTTWKYLLAWQDSQLGHMATSGLDNILTRSEEALATYIYMPLPPTLRHEWERRYQQFEDEDGDEEPRLWTRFRCLLLCLSLQIYNRLLKLRHRLEWTITMLQDAADRLGLSRLLAVVGFMLQRLQQLYVSQVLRLKALRRLALEQLKAKAQVLAELRPVKQILGLPAQLQQVVADLQELGKILLQLLINSTPLYNMIQQPSDEEVENFITQQEFMSPDSHHGCANSLFLKDLDGDPCKQKPDDQPLSHRGSKKQEEQPSYVEFNTTMNHRHQNETAYSVLETLMTSLSIVETARCRITRIWNMWTSLLLAQFATPLLLRSF</sequence>
<protein>
    <submittedName>
        <fullName evidence="2">Uncharacterized protein</fullName>
    </submittedName>
</protein>
<organism evidence="2 3">
    <name type="scientific">Umbra pygmaea</name>
    <name type="common">Eastern mudminnow</name>
    <dbReference type="NCBI Taxonomy" id="75934"/>
    <lineage>
        <taxon>Eukaryota</taxon>
        <taxon>Metazoa</taxon>
        <taxon>Chordata</taxon>
        <taxon>Craniata</taxon>
        <taxon>Vertebrata</taxon>
        <taxon>Euteleostomi</taxon>
        <taxon>Actinopterygii</taxon>
        <taxon>Neopterygii</taxon>
        <taxon>Teleostei</taxon>
        <taxon>Protacanthopterygii</taxon>
        <taxon>Esociformes</taxon>
        <taxon>Umbridae</taxon>
        <taxon>Umbra</taxon>
    </lineage>
</organism>